<feature type="compositionally biased region" description="Basic and acidic residues" evidence="1">
    <location>
        <begin position="91"/>
        <end position="106"/>
    </location>
</feature>
<accession>A0AAE6NCH3</accession>
<evidence type="ECO:0000313" key="3">
    <source>
        <dbReference type="EMBL" id="OSY46331.1"/>
    </source>
</evidence>
<dbReference type="KEGG" id="spla:CP981_00205"/>
<dbReference type="EMBL" id="MIGA01000011">
    <property type="protein sequence ID" value="OSY46331.1"/>
    <property type="molecule type" value="Genomic_DNA"/>
</dbReference>
<evidence type="ECO:0000256" key="2">
    <source>
        <dbReference type="SAM" id="Phobius"/>
    </source>
</evidence>
<evidence type="ECO:0000256" key="1">
    <source>
        <dbReference type="SAM" id="MobiDB-lite"/>
    </source>
</evidence>
<evidence type="ECO:0000313" key="6">
    <source>
        <dbReference type="Proteomes" id="UP000325458"/>
    </source>
</evidence>
<evidence type="ECO:0000313" key="5">
    <source>
        <dbReference type="Proteomes" id="UP000194225"/>
    </source>
</evidence>
<keyword evidence="5" id="KW-1185">Reference proteome</keyword>
<reference evidence="4 6" key="2">
    <citation type="submission" date="2017-09" db="EMBL/GenBank/DDBJ databases">
        <authorList>
            <person name="Lee N."/>
            <person name="Cho B.-K."/>
        </authorList>
    </citation>
    <scope>NUCLEOTIDE SEQUENCE [LARGE SCALE GENOMIC DNA]</scope>
    <source>
        <strain evidence="4 6">ATCC 23948</strain>
    </source>
</reference>
<dbReference type="Proteomes" id="UP000325458">
    <property type="component" value="Chromosome"/>
</dbReference>
<keyword evidence="2" id="KW-0812">Transmembrane</keyword>
<feature type="transmembrane region" description="Helical" evidence="2">
    <location>
        <begin position="67"/>
        <end position="87"/>
    </location>
</feature>
<keyword evidence="2" id="KW-0472">Membrane</keyword>
<evidence type="ECO:0000313" key="4">
    <source>
        <dbReference type="EMBL" id="QEV50319.1"/>
    </source>
</evidence>
<organism evidence="4 6">
    <name type="scientific">Streptomyces platensis</name>
    <dbReference type="NCBI Taxonomy" id="58346"/>
    <lineage>
        <taxon>Bacteria</taxon>
        <taxon>Bacillati</taxon>
        <taxon>Actinomycetota</taxon>
        <taxon>Actinomycetes</taxon>
        <taxon>Kitasatosporales</taxon>
        <taxon>Streptomycetaceae</taxon>
        <taxon>Streptomyces</taxon>
    </lineage>
</organism>
<gene>
    <name evidence="3" type="ORF">BG653_02299</name>
    <name evidence="4" type="ORF">CP981_00205</name>
</gene>
<feature type="region of interest" description="Disordered" evidence="1">
    <location>
        <begin position="91"/>
        <end position="118"/>
    </location>
</feature>
<proteinExistence type="predicted"/>
<dbReference type="EMBL" id="CP023691">
    <property type="protein sequence ID" value="QEV50319.1"/>
    <property type="molecule type" value="Genomic_DNA"/>
</dbReference>
<name>A0AAE6NCH3_STRPT</name>
<keyword evidence="2" id="KW-1133">Transmembrane helix</keyword>
<feature type="transmembrane region" description="Helical" evidence="2">
    <location>
        <begin position="12"/>
        <end position="36"/>
    </location>
</feature>
<reference evidence="3 5" key="1">
    <citation type="submission" date="2016-09" db="EMBL/GenBank/DDBJ databases">
        <title>Streptomyces platensis DSM40041, a candidate organism with high potential of specific P450 cytochromes.</title>
        <authorList>
            <person name="Grumaz C."/>
            <person name="Vainshtein Y."/>
            <person name="Kirstahler P."/>
            <person name="Sohn K."/>
        </authorList>
    </citation>
    <scope>NUCLEOTIDE SEQUENCE [LARGE SCALE GENOMIC DNA]</scope>
    <source>
        <strain evidence="3 5">DSM 40041</strain>
    </source>
</reference>
<dbReference type="Proteomes" id="UP000194225">
    <property type="component" value="Unassembled WGS sequence"/>
</dbReference>
<dbReference type="AlphaFoldDB" id="A0AAE6NCH3"/>
<sequence length="269" mass="28686">MSRMNSLSIDTTSVSFALGEVSGVLLVVGGVLTLVWRLSGPWRRVSAPPRPLPAVQLAQLRARRRNIVVGVLALIAVGGVVAAVSSYHPEPRAADTDAARSGKEPADPAVGTDQALPKRTIVAPKRVAGYHLMTDQEAAPYAPPAANPPTRYKRWYYDSSPDGEPDGVLTIDAVEWDPELAAEKRRDSLTQELRNFFAGAKAREVTSFPAGPMGGRLSCGHTNTDHGEATVCAWSDAATFGFLTLADAARLDDAALIAVTFRTAAERRS</sequence>
<protein>
    <submittedName>
        <fullName evidence="4">Uncharacterized protein</fullName>
    </submittedName>
</protein>